<evidence type="ECO:0000259" key="3">
    <source>
        <dbReference type="SMART" id="SM00829"/>
    </source>
</evidence>
<dbReference type="GO" id="GO:0070402">
    <property type="term" value="F:NADPH binding"/>
    <property type="evidence" value="ECO:0007669"/>
    <property type="project" value="TreeGrafter"/>
</dbReference>
<evidence type="ECO:0000256" key="2">
    <source>
        <dbReference type="ARBA" id="ARBA00023002"/>
    </source>
</evidence>
<dbReference type="EMBL" id="QICN01000006">
    <property type="protein sequence ID" value="PXV67133.1"/>
    <property type="molecule type" value="Genomic_DNA"/>
</dbReference>
<keyword evidence="1" id="KW-0521">NADP</keyword>
<keyword evidence="2" id="KW-0560">Oxidoreductase</keyword>
<comment type="caution">
    <text evidence="4">The sequence shown here is derived from an EMBL/GenBank/DDBJ whole genome shotgun (WGS) entry which is preliminary data.</text>
</comment>
<dbReference type="GO" id="GO:0016651">
    <property type="term" value="F:oxidoreductase activity, acting on NAD(P)H"/>
    <property type="evidence" value="ECO:0007669"/>
    <property type="project" value="TreeGrafter"/>
</dbReference>
<gene>
    <name evidence="4" type="ORF">C8D93_106110</name>
</gene>
<dbReference type="SUPFAM" id="SSF51735">
    <property type="entry name" value="NAD(P)-binding Rossmann-fold domains"/>
    <property type="match status" value="1"/>
</dbReference>
<dbReference type="InterPro" id="IPR011032">
    <property type="entry name" value="GroES-like_sf"/>
</dbReference>
<name>A0A318E911_9GAMM</name>
<dbReference type="Gene3D" id="3.40.50.720">
    <property type="entry name" value="NAD(P)-binding Rossmann-like Domain"/>
    <property type="match status" value="1"/>
</dbReference>
<dbReference type="PANTHER" id="PTHR48106">
    <property type="entry name" value="QUINONE OXIDOREDUCTASE PIG3-RELATED"/>
    <property type="match status" value="1"/>
</dbReference>
<dbReference type="InterPro" id="IPR013154">
    <property type="entry name" value="ADH-like_N"/>
</dbReference>
<evidence type="ECO:0000313" key="4">
    <source>
        <dbReference type="EMBL" id="PXV67133.1"/>
    </source>
</evidence>
<keyword evidence="5" id="KW-1185">Reference proteome</keyword>
<dbReference type="SMART" id="SM00829">
    <property type="entry name" value="PKS_ER"/>
    <property type="match status" value="1"/>
</dbReference>
<proteinExistence type="predicted"/>
<dbReference type="InterPro" id="IPR020843">
    <property type="entry name" value="ER"/>
</dbReference>
<dbReference type="Pfam" id="PF13602">
    <property type="entry name" value="ADH_zinc_N_2"/>
    <property type="match status" value="1"/>
</dbReference>
<dbReference type="Gene3D" id="3.90.180.10">
    <property type="entry name" value="Medium-chain alcohol dehydrogenases, catalytic domain"/>
    <property type="match status" value="1"/>
</dbReference>
<organism evidence="4 5">
    <name type="scientific">Sinimarinibacterium flocculans</name>
    <dbReference type="NCBI Taxonomy" id="985250"/>
    <lineage>
        <taxon>Bacteria</taxon>
        <taxon>Pseudomonadati</taxon>
        <taxon>Pseudomonadota</taxon>
        <taxon>Gammaproteobacteria</taxon>
        <taxon>Nevskiales</taxon>
        <taxon>Nevskiaceae</taxon>
        <taxon>Sinimarinibacterium</taxon>
    </lineage>
</organism>
<dbReference type="OrthoDB" id="4190732at2"/>
<dbReference type="RefSeq" id="WP_110265451.1">
    <property type="nucleotide sequence ID" value="NZ_CAKZQT010000001.1"/>
</dbReference>
<protein>
    <submittedName>
        <fullName evidence="4">NADPH:quinone reductase-like Zn-dependent oxidoreductase</fullName>
    </submittedName>
</protein>
<reference evidence="4 5" key="1">
    <citation type="submission" date="2018-04" db="EMBL/GenBank/DDBJ databases">
        <title>Genomic Encyclopedia of Type Strains, Phase IV (KMG-IV): sequencing the most valuable type-strain genomes for metagenomic binning, comparative biology and taxonomic classification.</title>
        <authorList>
            <person name="Goeker M."/>
        </authorList>
    </citation>
    <scope>NUCLEOTIDE SEQUENCE [LARGE SCALE GENOMIC DNA]</scope>
    <source>
        <strain evidence="4 5">DSM 104150</strain>
    </source>
</reference>
<dbReference type="CDD" id="cd08273">
    <property type="entry name" value="MDR8"/>
    <property type="match status" value="1"/>
</dbReference>
<accession>A0A318E911</accession>
<dbReference type="AlphaFoldDB" id="A0A318E911"/>
<sequence>MNTVSETVCVSAMRRGGPQVLQVRKVPMPQPGPGEVRVRMLAAGVAFADIMLREGLYPVSLPWPRTTGYDIVGEIDATGPDVPPELPVGLRVAALTVHGSYARHRLLPAADCVPVPQGVDPVPAVALVLNYLTAYQMLHRVASLDAGDTVLIHAAAGGVGTAVLDLARLSGIRVIGLASKGKHELVRQLGGEPIDYRHENIDARVREMTDGRGVEAVLDAIGGKETQRAVRLIKPSGSVVSYGGLSMAKNGRMSLPGILRAVTGAKHSPIALLTQSKTVGGYNVKTWMDQRPAAYRKDLTQLMQWLAEGRIAPQVGKCIPLEQAALAQQLLGEGGSTGKLVLV</sequence>
<evidence type="ECO:0000313" key="5">
    <source>
        <dbReference type="Proteomes" id="UP000248330"/>
    </source>
</evidence>
<feature type="domain" description="Enoyl reductase (ER)" evidence="3">
    <location>
        <begin position="16"/>
        <end position="342"/>
    </location>
</feature>
<evidence type="ECO:0000256" key="1">
    <source>
        <dbReference type="ARBA" id="ARBA00022857"/>
    </source>
</evidence>
<dbReference type="Pfam" id="PF08240">
    <property type="entry name" value="ADH_N"/>
    <property type="match status" value="1"/>
</dbReference>
<dbReference type="SUPFAM" id="SSF50129">
    <property type="entry name" value="GroES-like"/>
    <property type="match status" value="1"/>
</dbReference>
<dbReference type="InterPro" id="IPR036291">
    <property type="entry name" value="NAD(P)-bd_dom_sf"/>
</dbReference>
<dbReference type="Proteomes" id="UP000248330">
    <property type="component" value="Unassembled WGS sequence"/>
</dbReference>